<keyword evidence="3" id="KW-0238">DNA-binding</keyword>
<dbReference type="PANTHER" id="PTHR30346">
    <property type="entry name" value="TRANSCRIPTIONAL DUAL REGULATOR HCAR-RELATED"/>
    <property type="match status" value="1"/>
</dbReference>
<dbReference type="Pfam" id="PF03466">
    <property type="entry name" value="LysR_substrate"/>
    <property type="match status" value="1"/>
</dbReference>
<dbReference type="InterPro" id="IPR036388">
    <property type="entry name" value="WH-like_DNA-bd_sf"/>
</dbReference>
<organism evidence="6 7">
    <name type="scientific">Sporosarcina pasteurii</name>
    <name type="common">Bacillus pasteurii</name>
    <dbReference type="NCBI Taxonomy" id="1474"/>
    <lineage>
        <taxon>Bacteria</taxon>
        <taxon>Bacillati</taxon>
        <taxon>Bacillota</taxon>
        <taxon>Bacilli</taxon>
        <taxon>Bacillales</taxon>
        <taxon>Caryophanaceae</taxon>
        <taxon>Sporosarcina</taxon>
    </lineage>
</organism>
<reference evidence="6 7" key="1">
    <citation type="submission" date="2018-06" db="EMBL/GenBank/DDBJ databases">
        <authorList>
            <consortium name="Pathogen Informatics"/>
            <person name="Doyle S."/>
        </authorList>
    </citation>
    <scope>NUCLEOTIDE SEQUENCE [LARGE SCALE GENOMIC DNA]</scope>
    <source>
        <strain evidence="7">ATCC 11859 / DSM 33 / NCIB 8841 / NCTC 4822</strain>
    </source>
</reference>
<keyword evidence="2" id="KW-0805">Transcription regulation</keyword>
<sequence>MNLYRLRCFMKVVEEGSITKAAAALQMTQPPLSILLRKFEEELGVTLFHRSGRNLELTLSGEFLYKQGRELLDFSDHIERQLVEHDEGIRGTVKMGCITSANLFILPNVIKRVHEETPNIVTHVREGNSSYVLQELRSLSIDIGIVRTSVRAEDIHTSTLLTEPLLLALPPTHPLSKKDSIEISDLRNERFLLPTTSQGQGIADDVIEACQNSGFTPNIVYWGTETVPTLLMVMKGAGISFVPSCYKHFNSPDLPVLRPLASPMLQTRLSIITLRNRFMSSVTKRFLTITEEVAQELVSLSNS</sequence>
<evidence type="ECO:0000313" key="7">
    <source>
        <dbReference type="Proteomes" id="UP000254519"/>
    </source>
</evidence>
<dbReference type="SUPFAM" id="SSF53850">
    <property type="entry name" value="Periplasmic binding protein-like II"/>
    <property type="match status" value="1"/>
</dbReference>
<dbReference type="SUPFAM" id="SSF46785">
    <property type="entry name" value="Winged helix' DNA-binding domain"/>
    <property type="match status" value="1"/>
</dbReference>
<dbReference type="Pfam" id="PF00126">
    <property type="entry name" value="HTH_1"/>
    <property type="match status" value="1"/>
</dbReference>
<dbReference type="Gene3D" id="1.10.10.10">
    <property type="entry name" value="Winged helix-like DNA-binding domain superfamily/Winged helix DNA-binding domain"/>
    <property type="match status" value="1"/>
</dbReference>
<evidence type="ECO:0000256" key="2">
    <source>
        <dbReference type="ARBA" id="ARBA00023015"/>
    </source>
</evidence>
<evidence type="ECO:0000259" key="5">
    <source>
        <dbReference type="PROSITE" id="PS50931"/>
    </source>
</evidence>
<name>A0A380CA95_SPOPA</name>
<dbReference type="RefSeq" id="WP_115362940.1">
    <property type="nucleotide sequence ID" value="NZ_CP038012.1"/>
</dbReference>
<dbReference type="GO" id="GO:0003700">
    <property type="term" value="F:DNA-binding transcription factor activity"/>
    <property type="evidence" value="ECO:0007669"/>
    <property type="project" value="InterPro"/>
</dbReference>
<dbReference type="OrthoDB" id="9803735at2"/>
<gene>
    <name evidence="6" type="primary">gltC</name>
    <name evidence="6" type="ORF">NCTC4822_02696</name>
</gene>
<feature type="domain" description="HTH lysR-type" evidence="5">
    <location>
        <begin position="1"/>
        <end position="58"/>
    </location>
</feature>
<dbReference type="EMBL" id="UGYZ01000002">
    <property type="protein sequence ID" value="SUJ16253.1"/>
    <property type="molecule type" value="Genomic_DNA"/>
</dbReference>
<dbReference type="CDD" id="cd05466">
    <property type="entry name" value="PBP2_LTTR_substrate"/>
    <property type="match status" value="1"/>
</dbReference>
<dbReference type="PANTHER" id="PTHR30346:SF0">
    <property type="entry name" value="HCA OPERON TRANSCRIPTIONAL ACTIVATOR HCAR"/>
    <property type="match status" value="1"/>
</dbReference>
<keyword evidence="4" id="KW-0804">Transcription</keyword>
<evidence type="ECO:0000256" key="3">
    <source>
        <dbReference type="ARBA" id="ARBA00023125"/>
    </source>
</evidence>
<evidence type="ECO:0000256" key="4">
    <source>
        <dbReference type="ARBA" id="ARBA00023163"/>
    </source>
</evidence>
<evidence type="ECO:0000256" key="1">
    <source>
        <dbReference type="ARBA" id="ARBA00009437"/>
    </source>
</evidence>
<dbReference type="InterPro" id="IPR005119">
    <property type="entry name" value="LysR_subst-bd"/>
</dbReference>
<dbReference type="PRINTS" id="PR00039">
    <property type="entry name" value="HTHLYSR"/>
</dbReference>
<dbReference type="PROSITE" id="PS50931">
    <property type="entry name" value="HTH_LYSR"/>
    <property type="match status" value="1"/>
</dbReference>
<keyword evidence="7" id="KW-1185">Reference proteome</keyword>
<dbReference type="InterPro" id="IPR036390">
    <property type="entry name" value="WH_DNA-bd_sf"/>
</dbReference>
<dbReference type="Proteomes" id="UP000254519">
    <property type="component" value="Unassembled WGS sequence"/>
</dbReference>
<dbReference type="GO" id="GO:0032993">
    <property type="term" value="C:protein-DNA complex"/>
    <property type="evidence" value="ECO:0007669"/>
    <property type="project" value="TreeGrafter"/>
</dbReference>
<dbReference type="FunFam" id="1.10.10.10:FF:000001">
    <property type="entry name" value="LysR family transcriptional regulator"/>
    <property type="match status" value="1"/>
</dbReference>
<dbReference type="InterPro" id="IPR000847">
    <property type="entry name" value="LysR_HTH_N"/>
</dbReference>
<proteinExistence type="inferred from homology"/>
<comment type="similarity">
    <text evidence="1">Belongs to the LysR transcriptional regulatory family.</text>
</comment>
<dbReference type="Gene3D" id="3.40.190.290">
    <property type="match status" value="1"/>
</dbReference>
<evidence type="ECO:0000313" key="6">
    <source>
        <dbReference type="EMBL" id="SUJ16253.1"/>
    </source>
</evidence>
<dbReference type="GO" id="GO:0003677">
    <property type="term" value="F:DNA binding"/>
    <property type="evidence" value="ECO:0007669"/>
    <property type="project" value="UniProtKB-KW"/>
</dbReference>
<dbReference type="AlphaFoldDB" id="A0A380CA95"/>
<protein>
    <submittedName>
        <fullName evidence="6">HTH-type transcriptional regulator gltC</fullName>
    </submittedName>
</protein>
<accession>A0A380CA95</accession>